<dbReference type="PATRIC" id="fig|1121290.3.peg.1557"/>
<evidence type="ECO:0000259" key="10">
    <source>
        <dbReference type="Pfam" id="PF20473"/>
    </source>
</evidence>
<dbReference type="InterPro" id="IPR046816">
    <property type="entry name" value="MmeI_Mtase"/>
</dbReference>
<dbReference type="RefSeq" id="WP_070110546.1">
    <property type="nucleotide sequence ID" value="NZ_LZFO01000022.1"/>
</dbReference>
<dbReference type="GO" id="GO:0003677">
    <property type="term" value="F:DNA binding"/>
    <property type="evidence" value="ECO:0007669"/>
    <property type="project" value="UniProtKB-KW"/>
</dbReference>
<evidence type="ECO:0000313" key="12">
    <source>
        <dbReference type="Proteomes" id="UP000175744"/>
    </source>
</evidence>
<comment type="catalytic activity">
    <reaction evidence="7">
        <text>a 2'-deoxyadenosine in DNA + S-adenosyl-L-methionine = an N(6)-methyl-2'-deoxyadenosine in DNA + S-adenosyl-L-homocysteine + H(+)</text>
        <dbReference type="Rhea" id="RHEA:15197"/>
        <dbReference type="Rhea" id="RHEA-COMP:12418"/>
        <dbReference type="Rhea" id="RHEA-COMP:12419"/>
        <dbReference type="ChEBI" id="CHEBI:15378"/>
        <dbReference type="ChEBI" id="CHEBI:57856"/>
        <dbReference type="ChEBI" id="CHEBI:59789"/>
        <dbReference type="ChEBI" id="CHEBI:90615"/>
        <dbReference type="ChEBI" id="CHEBI:90616"/>
        <dbReference type="EC" id="2.1.1.72"/>
    </reaction>
</comment>
<evidence type="ECO:0000256" key="2">
    <source>
        <dbReference type="ARBA" id="ARBA00022603"/>
    </source>
</evidence>
<proteinExistence type="predicted"/>
<evidence type="ECO:0000256" key="6">
    <source>
        <dbReference type="ARBA" id="ARBA00023125"/>
    </source>
</evidence>
<protein>
    <recommendedName>
        <fullName evidence="1">site-specific DNA-methyltransferase (adenine-specific)</fullName>
        <ecNumber evidence="1">2.1.1.72</ecNumber>
    </recommendedName>
</protein>
<evidence type="ECO:0000259" key="9">
    <source>
        <dbReference type="Pfam" id="PF12950"/>
    </source>
</evidence>
<dbReference type="PANTHER" id="PTHR33841:SF6">
    <property type="entry name" value="TYPE II METHYLTRANSFERASE M.HINDII"/>
    <property type="match status" value="1"/>
</dbReference>
<dbReference type="Pfam" id="PF07669">
    <property type="entry name" value="Eco57I"/>
    <property type="match status" value="1"/>
</dbReference>
<organism evidence="11 12">
    <name type="scientific">Clostridium acetireducens DSM 10703</name>
    <dbReference type="NCBI Taxonomy" id="1121290"/>
    <lineage>
        <taxon>Bacteria</taxon>
        <taxon>Bacillati</taxon>
        <taxon>Bacillota</taxon>
        <taxon>Clostridia</taxon>
        <taxon>Eubacteriales</taxon>
        <taxon>Clostridiaceae</taxon>
        <taxon>Clostridium</taxon>
    </lineage>
</organism>
<keyword evidence="12" id="KW-1185">Reference proteome</keyword>
<sequence>MIYKKDIDKFINIIEDIYNVILQPIDSIYKITAIIKYKRKLNIKNSYNFGDFYYNIMDKNKEKGVIYTPDYIARYVVKNTISKESIIKNPYLKIVDPACGCGNIIINCFNHLRKLFIENLDEINEFNNISLKKEDIDRHIICNNLYGFDIDIIALKILIIDLFYLSGIIGANFLNRDFLIELDDEKFDIFIGNPPYVGHKFIDKEYSSIIKKKYFNIYKDKSDLHYCFFLQSLNMLNKKGKISFITSRYFLEGPSGENLRKILKNVCSINKIVDFYGIRPFKNIGIDPLIIFLINEQNSNEYIEVIKPLKGVKKDSFCKSVFLNEGKEYDKFNINKNKLNNKGWILRNREEMCIINKIEEKSFTTLNNICNSFQGIITGCDKAFVVNKKIIDEENLEKDIIKPWIKSSFIQKNKIHKKDMFLIYSDLITQEEKYTNIIKHIYDYKERLMNRRECKKGVRQWYHLQWGRIQNIFEDKKIVFPFKSNKNRFALDKGSYFSADIYCLTLKENVPFTYEYLLYLLNEEIAQLNFLNYI</sequence>
<keyword evidence="4" id="KW-0949">S-adenosyl-L-methionine</keyword>
<dbReference type="GO" id="GO:0032259">
    <property type="term" value="P:methylation"/>
    <property type="evidence" value="ECO:0007669"/>
    <property type="project" value="UniProtKB-KW"/>
</dbReference>
<keyword evidence="5" id="KW-0680">Restriction system</keyword>
<keyword evidence="3" id="KW-0808">Transferase</keyword>
<dbReference type="GO" id="GO:0016787">
    <property type="term" value="F:hydrolase activity"/>
    <property type="evidence" value="ECO:0007669"/>
    <property type="project" value="UniProtKB-KW"/>
</dbReference>
<dbReference type="OrthoDB" id="9815272at2"/>
<name>A0A1E8EXY4_9CLOT</name>
<dbReference type="EC" id="2.1.1.72" evidence="1"/>
<dbReference type="SUPFAM" id="SSF53335">
    <property type="entry name" value="S-adenosyl-L-methionine-dependent methyltransferases"/>
    <property type="match status" value="1"/>
</dbReference>
<dbReference type="REBASE" id="170991">
    <property type="entry name" value="M.Cac10703ORF15700P"/>
</dbReference>
<dbReference type="PRINTS" id="PR00507">
    <property type="entry name" value="N12N6MTFRASE"/>
</dbReference>
<dbReference type="AlphaFoldDB" id="A0A1E8EXY4"/>
<dbReference type="Pfam" id="PF12950">
    <property type="entry name" value="TaqI_C"/>
    <property type="match status" value="1"/>
</dbReference>
<dbReference type="EMBL" id="LZFO01000022">
    <property type="protein sequence ID" value="OFI05803.1"/>
    <property type="molecule type" value="Genomic_DNA"/>
</dbReference>
<comment type="caution">
    <text evidence="11">The sequence shown here is derived from an EMBL/GenBank/DDBJ whole genome shotgun (WGS) entry which is preliminary data.</text>
</comment>
<gene>
    <name evidence="11" type="ORF">CLOACE_15700</name>
</gene>
<evidence type="ECO:0000256" key="5">
    <source>
        <dbReference type="ARBA" id="ARBA00022747"/>
    </source>
</evidence>
<keyword evidence="6" id="KW-0238">DNA-binding</keyword>
<accession>A0A1E8EXY4</accession>
<dbReference type="GO" id="GO:0009307">
    <property type="term" value="P:DNA restriction-modification system"/>
    <property type="evidence" value="ECO:0007669"/>
    <property type="project" value="UniProtKB-KW"/>
</dbReference>
<evidence type="ECO:0000256" key="7">
    <source>
        <dbReference type="ARBA" id="ARBA00047942"/>
    </source>
</evidence>
<dbReference type="InterPro" id="IPR029063">
    <property type="entry name" value="SAM-dependent_MTases_sf"/>
</dbReference>
<dbReference type="InterPro" id="IPR025931">
    <property type="entry name" value="TaqI_C"/>
</dbReference>
<dbReference type="STRING" id="1121290.CLAOCE_15700"/>
<evidence type="ECO:0000256" key="3">
    <source>
        <dbReference type="ARBA" id="ARBA00022679"/>
    </source>
</evidence>
<evidence type="ECO:0000256" key="1">
    <source>
        <dbReference type="ARBA" id="ARBA00011900"/>
    </source>
</evidence>
<evidence type="ECO:0000313" key="11">
    <source>
        <dbReference type="EMBL" id="OFI05803.1"/>
    </source>
</evidence>
<feature type="domain" description="TaqI-like C-terminal specificity" evidence="9">
    <location>
        <begin position="428"/>
        <end position="532"/>
    </location>
</feature>
<keyword evidence="11" id="KW-0378">Hydrolase</keyword>
<dbReference type="InterPro" id="IPR050953">
    <property type="entry name" value="N4_N6_ade-DNA_methylase"/>
</dbReference>
<keyword evidence="2" id="KW-0489">Methyltransferase</keyword>
<dbReference type="GO" id="GO:0009007">
    <property type="term" value="F:site-specific DNA-methyltransferase (adenine-specific) activity"/>
    <property type="evidence" value="ECO:0007669"/>
    <property type="project" value="UniProtKB-EC"/>
</dbReference>
<dbReference type="InterPro" id="IPR011639">
    <property type="entry name" value="MethylTrfase_TaqI-like_dom"/>
</dbReference>
<feature type="domain" description="MmeI-like DNA-methyltransferase" evidence="10">
    <location>
        <begin position="92"/>
        <end position="163"/>
    </location>
</feature>
<dbReference type="PANTHER" id="PTHR33841">
    <property type="entry name" value="DNA METHYLTRANSFERASE YEEA-RELATED"/>
    <property type="match status" value="1"/>
</dbReference>
<evidence type="ECO:0000256" key="4">
    <source>
        <dbReference type="ARBA" id="ARBA00022691"/>
    </source>
</evidence>
<dbReference type="Pfam" id="PF20473">
    <property type="entry name" value="MmeI_Mtase"/>
    <property type="match status" value="1"/>
</dbReference>
<dbReference type="Gene3D" id="3.40.50.150">
    <property type="entry name" value="Vaccinia Virus protein VP39"/>
    <property type="match status" value="1"/>
</dbReference>
<dbReference type="Proteomes" id="UP000175744">
    <property type="component" value="Unassembled WGS sequence"/>
</dbReference>
<feature type="domain" description="Type II methyltransferase M.TaqI-like" evidence="8">
    <location>
        <begin position="180"/>
        <end position="278"/>
    </location>
</feature>
<evidence type="ECO:0000259" key="8">
    <source>
        <dbReference type="Pfam" id="PF07669"/>
    </source>
</evidence>
<reference evidence="11 12" key="1">
    <citation type="submission" date="2016-06" db="EMBL/GenBank/DDBJ databases">
        <title>Genome sequence of Clostridium acetireducens DSM 10703.</title>
        <authorList>
            <person name="Poehlein A."/>
            <person name="Fluechter S."/>
            <person name="Duerre P."/>
            <person name="Daniel R."/>
        </authorList>
    </citation>
    <scope>NUCLEOTIDE SEQUENCE [LARGE SCALE GENOMIC DNA]</scope>
    <source>
        <strain evidence="11 12">DSM 10703</strain>
    </source>
</reference>